<dbReference type="AlphaFoldDB" id="A0A0W1A0S1"/>
<evidence type="ECO:0000313" key="2">
    <source>
        <dbReference type="EMBL" id="KTD74943.1"/>
    </source>
</evidence>
<dbReference type="STRING" id="66969.Lwal_2984"/>
<evidence type="ECO:0000256" key="1">
    <source>
        <dbReference type="SAM" id="MobiDB-lite"/>
    </source>
</evidence>
<evidence type="ECO:0008006" key="4">
    <source>
        <dbReference type="Google" id="ProtNLM"/>
    </source>
</evidence>
<proteinExistence type="predicted"/>
<sequence>MTSSHQKMKDLTTLSPQKPVEGNQAKASQNQFDIFSSGFSLKVSFVEEELQNAARHGVNTSRFGLLTTSYSDHLPIKTTFQEKGIMSWNMLADVHLKNQLMAVSGYKLIVEVIKKYRKELEEEDLLSKHKNDYFKNMHVFLAEFAQFALSTKSRENEVIIDVQLINRFINSDPSKAIARKEIVNLFNNQPTAIRQEWLLAVVHACQMYEQISNTLKWDKRYEHLAQDSELISEFRSRDFICLQECSKPKDILDSINAADLKASKQPTYGMITHKVRGDDHCVIIYNVQKYKPVGEPVKFALGKGEEKNKPCILCKFEKIDTTPDKPEQFIIGSIHHPGGDRQLQLTDIFEHEQTLQNTERTVPYCICGDYNNTADTLKRGLKSVSSSTAHFHTACSFGGTMAGQDYGNANKAIDGVLSSQEQMEVSVVTQKVANPVESQMRVRLS</sequence>
<dbReference type="InterPro" id="IPR036691">
    <property type="entry name" value="Endo/exonu/phosph_ase_sf"/>
</dbReference>
<dbReference type="EMBL" id="LNZB01000060">
    <property type="protein sequence ID" value="KTD74943.1"/>
    <property type="molecule type" value="Genomic_DNA"/>
</dbReference>
<comment type="caution">
    <text evidence="2">The sequence shown here is derived from an EMBL/GenBank/DDBJ whole genome shotgun (WGS) entry which is preliminary data.</text>
</comment>
<feature type="region of interest" description="Disordered" evidence="1">
    <location>
        <begin position="1"/>
        <end position="25"/>
    </location>
</feature>
<dbReference type="PATRIC" id="fig|66969.6.peg.3250"/>
<gene>
    <name evidence="2" type="ORF">Lwal_2984</name>
</gene>
<name>A0A0W1A0S1_9GAMM</name>
<evidence type="ECO:0000313" key="3">
    <source>
        <dbReference type="Proteomes" id="UP000054729"/>
    </source>
</evidence>
<reference evidence="2 3" key="1">
    <citation type="submission" date="2015-11" db="EMBL/GenBank/DDBJ databases">
        <title>Genomic analysis of 38 Legionella species identifies large and diverse effector repertoires.</title>
        <authorList>
            <person name="Burstein D."/>
            <person name="Amaro F."/>
            <person name="Zusman T."/>
            <person name="Lifshitz Z."/>
            <person name="Cohen O."/>
            <person name="Gilbert J.A."/>
            <person name="Pupko T."/>
            <person name="Shuman H.A."/>
            <person name="Segal G."/>
        </authorList>
    </citation>
    <scope>NUCLEOTIDE SEQUENCE [LARGE SCALE GENOMIC DNA]</scope>
    <source>
        <strain evidence="2 3">ATCC 51914</strain>
    </source>
</reference>
<dbReference type="Gene3D" id="3.60.10.10">
    <property type="entry name" value="Endonuclease/exonuclease/phosphatase"/>
    <property type="match status" value="1"/>
</dbReference>
<keyword evidence="3" id="KW-1185">Reference proteome</keyword>
<dbReference type="Proteomes" id="UP000054729">
    <property type="component" value="Unassembled WGS sequence"/>
</dbReference>
<protein>
    <recommendedName>
        <fullName evidence="4">Endonuclease/Exonuclease/phosphatase family protein</fullName>
    </recommendedName>
</protein>
<dbReference type="SUPFAM" id="SSF56219">
    <property type="entry name" value="DNase I-like"/>
    <property type="match status" value="1"/>
</dbReference>
<accession>A0A0W1A0S1</accession>
<organism evidence="2 3">
    <name type="scientific">Legionella waltersii</name>
    <dbReference type="NCBI Taxonomy" id="66969"/>
    <lineage>
        <taxon>Bacteria</taxon>
        <taxon>Pseudomonadati</taxon>
        <taxon>Pseudomonadota</taxon>
        <taxon>Gammaproteobacteria</taxon>
        <taxon>Legionellales</taxon>
        <taxon>Legionellaceae</taxon>
        <taxon>Legionella</taxon>
    </lineage>
</organism>